<dbReference type="EMBL" id="JACBFH010000001">
    <property type="protein sequence ID" value="NYY92715.1"/>
    <property type="molecule type" value="Genomic_DNA"/>
</dbReference>
<keyword evidence="1" id="KW-0472">Membrane</keyword>
<accession>A0A7Z0QFV4</accession>
<dbReference type="AlphaFoldDB" id="A0A7Z0QFV4"/>
<evidence type="ECO:0000256" key="1">
    <source>
        <dbReference type="SAM" id="Phobius"/>
    </source>
</evidence>
<keyword evidence="1" id="KW-1133">Transmembrane helix</keyword>
<protein>
    <recommendedName>
        <fullName evidence="5">Mercuric ion transport protein</fullName>
    </recommendedName>
</protein>
<feature type="transmembrane region" description="Helical" evidence="1">
    <location>
        <begin position="64"/>
        <end position="81"/>
    </location>
</feature>
<reference evidence="3 4" key="1">
    <citation type="journal article" date="2017" name="Syst. Appl. Microbiol.">
        <title>Soybeans inoculated with root zone soils of Canadian native legumes harbour diverse and novel Bradyrhizobium spp. that possess agricultural potential.</title>
        <authorList>
            <person name="Bromfield E.S.P."/>
            <person name="Cloutier S."/>
            <person name="Tambong J.T."/>
            <person name="Tran Thi T.V."/>
        </authorList>
    </citation>
    <scope>NUCLEOTIDE SEQUENCE [LARGE SCALE GENOMIC DNA]</scope>
    <source>
        <strain evidence="3 4">323S2</strain>
    </source>
</reference>
<keyword evidence="1" id="KW-0812">Transmembrane</keyword>
<evidence type="ECO:0000313" key="3">
    <source>
        <dbReference type="EMBL" id="UGX91334.1"/>
    </source>
</evidence>
<organism evidence="2">
    <name type="scientific">Bradyrhizobium barranii subsp. barranii</name>
    <dbReference type="NCBI Taxonomy" id="2823807"/>
    <lineage>
        <taxon>Bacteria</taxon>
        <taxon>Pseudomonadati</taxon>
        <taxon>Pseudomonadota</taxon>
        <taxon>Alphaproteobacteria</taxon>
        <taxon>Hyphomicrobiales</taxon>
        <taxon>Nitrobacteraceae</taxon>
        <taxon>Bradyrhizobium</taxon>
        <taxon>Bradyrhizobium barranii</taxon>
    </lineage>
</organism>
<proteinExistence type="predicted"/>
<evidence type="ECO:0000313" key="4">
    <source>
        <dbReference type="Proteomes" id="UP000564836"/>
    </source>
</evidence>
<sequence>MADNAWAMIRNRLAGIFTTVGLLTGTGAVFSASCCVLPLALGGLGAGASVFAVLEAIADYRTPLLIASAVLVGIAWCVYFGRRGATGTVVALSVATVLVGTAAAWDHLESPLLKVIRRAR</sequence>
<reference evidence="2" key="2">
    <citation type="submission" date="2020-06" db="EMBL/GenBank/DDBJ databases">
        <title>Whole Genome Sequence of Bradyrhizobium sp. Strain 323S2.</title>
        <authorList>
            <person name="Bromfield E.S.P."/>
        </authorList>
    </citation>
    <scope>NUCLEOTIDE SEQUENCE [LARGE SCALE GENOMIC DNA]</scope>
    <source>
        <strain evidence="2">323S2</strain>
    </source>
</reference>
<evidence type="ECO:0008006" key="5">
    <source>
        <dbReference type="Google" id="ProtNLM"/>
    </source>
</evidence>
<gene>
    <name evidence="3" type="ORF">G6321_00037025</name>
    <name evidence="2" type="ORF">G6321_31285</name>
</gene>
<feature type="transmembrane region" description="Helical" evidence="1">
    <location>
        <begin position="87"/>
        <end position="108"/>
    </location>
</feature>
<reference evidence="3 4" key="3">
    <citation type="journal article" date="2022" name="Int. J. Syst. Evol. Microbiol.">
        <title>Strains of Bradyrhizobium barranii sp. nov. associated with legumes native to Canada are symbionts of soybeans and belong to different subspecies (subsp. barranii subsp. nov. and subsp. apii subsp. nov.) and symbiovars (sv. glycinearum and sv. septentrionale).</title>
        <authorList>
            <person name="Bromfield E.S.P."/>
            <person name="Cloutier S."/>
            <person name="Wasai-Hara S."/>
            <person name="Minamisawa K."/>
        </authorList>
    </citation>
    <scope>NUCLEOTIDE SEQUENCE [LARGE SCALE GENOMIC DNA]</scope>
    <source>
        <strain evidence="3 4">323S2</strain>
    </source>
</reference>
<dbReference type="EMBL" id="CP088280">
    <property type="protein sequence ID" value="UGX91334.1"/>
    <property type="molecule type" value="Genomic_DNA"/>
</dbReference>
<evidence type="ECO:0000313" key="2">
    <source>
        <dbReference type="EMBL" id="NYY92715.1"/>
    </source>
</evidence>
<dbReference type="Proteomes" id="UP000564836">
    <property type="component" value="Chromosome"/>
</dbReference>
<dbReference type="RefSeq" id="WP_166350925.1">
    <property type="nucleotide sequence ID" value="NZ_CP088280.1"/>
</dbReference>
<name>A0A7Z0QFV4_9BRAD</name>